<evidence type="ECO:0000256" key="1">
    <source>
        <dbReference type="ARBA" id="ARBA00022801"/>
    </source>
</evidence>
<feature type="non-terminal residue" evidence="3">
    <location>
        <position position="97"/>
    </location>
</feature>
<keyword evidence="4" id="KW-1185">Reference proteome</keyword>
<dbReference type="PANTHER" id="PTHR11113:SF14">
    <property type="entry name" value="N-ACETYLGLUCOSAMINE-6-PHOSPHATE DEACETYLASE"/>
    <property type="match status" value="1"/>
</dbReference>
<evidence type="ECO:0000313" key="4">
    <source>
        <dbReference type="Proteomes" id="UP000738359"/>
    </source>
</evidence>
<dbReference type="GO" id="GO:0008448">
    <property type="term" value="F:N-acetylglucosamine-6-phosphate deacetylase activity"/>
    <property type="evidence" value="ECO:0007669"/>
    <property type="project" value="TreeGrafter"/>
</dbReference>
<accession>A0A9P6IWP7</accession>
<reference evidence="3" key="1">
    <citation type="journal article" date="2020" name="Fungal Divers.">
        <title>Resolving the Mortierellaceae phylogeny through synthesis of multi-gene phylogenetics and phylogenomics.</title>
        <authorList>
            <person name="Vandepol N."/>
            <person name="Liber J."/>
            <person name="Desiro A."/>
            <person name="Na H."/>
            <person name="Kennedy M."/>
            <person name="Barry K."/>
            <person name="Grigoriev I.V."/>
            <person name="Miller A.N."/>
            <person name="O'Donnell K."/>
            <person name="Stajich J.E."/>
            <person name="Bonito G."/>
        </authorList>
    </citation>
    <scope>NUCLEOTIDE SEQUENCE</scope>
    <source>
        <strain evidence="3">CK1249</strain>
    </source>
</reference>
<evidence type="ECO:0000313" key="3">
    <source>
        <dbReference type="EMBL" id="KAF9950819.1"/>
    </source>
</evidence>
<protein>
    <submittedName>
        <fullName evidence="3">Uncharacterized protein</fullName>
    </submittedName>
</protein>
<dbReference type="AlphaFoldDB" id="A0A9P6IWP7"/>
<dbReference type="InterPro" id="IPR011059">
    <property type="entry name" value="Metal-dep_hydrolase_composite"/>
</dbReference>
<name>A0A9P6IWP7_MORAP</name>
<organism evidence="3 4">
    <name type="scientific">Mortierella alpina</name>
    <name type="common">Oleaginous fungus</name>
    <name type="synonym">Mortierella renispora</name>
    <dbReference type="NCBI Taxonomy" id="64518"/>
    <lineage>
        <taxon>Eukaryota</taxon>
        <taxon>Fungi</taxon>
        <taxon>Fungi incertae sedis</taxon>
        <taxon>Mucoromycota</taxon>
        <taxon>Mortierellomycotina</taxon>
        <taxon>Mortierellomycetes</taxon>
        <taxon>Mortierellales</taxon>
        <taxon>Mortierellaceae</taxon>
        <taxon>Mortierella</taxon>
    </lineage>
</organism>
<dbReference type="PANTHER" id="PTHR11113">
    <property type="entry name" value="N-ACETYLGLUCOSAMINE-6-PHOSPHATE DEACETYLASE"/>
    <property type="match status" value="1"/>
</dbReference>
<feature type="region of interest" description="Disordered" evidence="2">
    <location>
        <begin position="12"/>
        <end position="33"/>
    </location>
</feature>
<dbReference type="SUPFAM" id="SSF51338">
    <property type="entry name" value="Composite domain of metallo-dependent hydrolases"/>
    <property type="match status" value="1"/>
</dbReference>
<dbReference type="OrthoDB" id="10264777at2759"/>
<proteinExistence type="predicted"/>
<dbReference type="Proteomes" id="UP000738359">
    <property type="component" value="Unassembled WGS sequence"/>
</dbReference>
<comment type="caution">
    <text evidence="3">The sequence shown here is derived from an EMBL/GenBank/DDBJ whole genome shotgun (WGS) entry which is preliminary data.</text>
</comment>
<dbReference type="EMBL" id="JAAAHY010001261">
    <property type="protein sequence ID" value="KAF9950819.1"/>
    <property type="molecule type" value="Genomic_DNA"/>
</dbReference>
<gene>
    <name evidence="3" type="ORF">BGZ70_001221</name>
</gene>
<evidence type="ECO:0000256" key="2">
    <source>
        <dbReference type="SAM" id="MobiDB-lite"/>
    </source>
</evidence>
<keyword evidence="1" id="KW-0378">Hydrolase</keyword>
<sequence length="97" mass="10940">MLYPVALQTHNFLSSPLSPSSPEPKTPIPGNEPEVTKIINCRILRDHKIIVDDAIWIQAGKIIDPHKFFWYQKRLPDRVLDAGGLIVVPGFIEAQIN</sequence>
<dbReference type="Gene3D" id="2.30.40.10">
    <property type="entry name" value="Urease, subunit C, domain 1"/>
    <property type="match status" value="1"/>
</dbReference>
<dbReference type="GO" id="GO:0006046">
    <property type="term" value="P:N-acetylglucosamine catabolic process"/>
    <property type="evidence" value="ECO:0007669"/>
    <property type="project" value="TreeGrafter"/>
</dbReference>